<evidence type="ECO:0000256" key="4">
    <source>
        <dbReference type="SAM" id="MobiDB-lite"/>
    </source>
</evidence>
<organism evidence="6 7">
    <name type="scientific">Priapulus caudatus</name>
    <name type="common">Priapulid worm</name>
    <dbReference type="NCBI Taxonomy" id="37621"/>
    <lineage>
        <taxon>Eukaryota</taxon>
        <taxon>Metazoa</taxon>
        <taxon>Ecdysozoa</taxon>
        <taxon>Scalidophora</taxon>
        <taxon>Priapulida</taxon>
        <taxon>Priapulimorpha</taxon>
        <taxon>Priapulimorphida</taxon>
        <taxon>Priapulidae</taxon>
        <taxon>Priapulus</taxon>
    </lineage>
</organism>
<dbReference type="PROSITE" id="PS50222">
    <property type="entry name" value="EF_HAND_2"/>
    <property type="match status" value="3"/>
</dbReference>
<keyword evidence="3" id="KW-0106">Calcium</keyword>
<dbReference type="SMART" id="SM00054">
    <property type="entry name" value="EFh"/>
    <property type="match status" value="3"/>
</dbReference>
<evidence type="ECO:0000313" key="7">
    <source>
        <dbReference type="RefSeq" id="XP_014675204.1"/>
    </source>
</evidence>
<evidence type="ECO:0000256" key="1">
    <source>
        <dbReference type="ARBA" id="ARBA00022723"/>
    </source>
</evidence>
<dbReference type="PANTHER" id="PTHR23048">
    <property type="entry name" value="MYOSIN LIGHT CHAIN 1, 3"/>
    <property type="match status" value="1"/>
</dbReference>
<dbReference type="SUPFAM" id="SSF47473">
    <property type="entry name" value="EF-hand"/>
    <property type="match status" value="1"/>
</dbReference>
<dbReference type="InterPro" id="IPR018247">
    <property type="entry name" value="EF_Hand_1_Ca_BS"/>
</dbReference>
<dbReference type="Gene3D" id="1.10.238.10">
    <property type="entry name" value="EF-hand"/>
    <property type="match status" value="2"/>
</dbReference>
<dbReference type="GeneID" id="106815273"/>
<sequence>MERGRRPARMTESRAGRGKRQDLSLSEEQKVLIRETFELFDSDHDSLINYDELKVALQALGFDAKKHEVLNILQAFDREGNGKMYFQDFKDVVTEKMAEEGAMEEAEKAFRLFEGGAMGKVGLRGLRSVSQQLNEDINDEDLQAMIDEFDKNGDGAIDLDEFRCIILGDDT</sequence>
<dbReference type="Pfam" id="PF13499">
    <property type="entry name" value="EF-hand_7"/>
    <property type="match status" value="2"/>
</dbReference>
<accession>A0ABM1ESN3</accession>
<dbReference type="InterPro" id="IPR002048">
    <property type="entry name" value="EF_hand_dom"/>
</dbReference>
<gene>
    <name evidence="7 8" type="primary">LOC106815273</name>
</gene>
<protein>
    <submittedName>
        <fullName evidence="7">Centrin-3-like isoform X1</fullName>
    </submittedName>
    <submittedName>
        <fullName evidence="8">Centrin-3-like isoform X2</fullName>
    </submittedName>
</protein>
<keyword evidence="1" id="KW-0479">Metal-binding</keyword>
<keyword evidence="2" id="KW-0677">Repeat</keyword>
<proteinExistence type="predicted"/>
<reference evidence="7 8" key="1">
    <citation type="submission" date="2025-05" db="UniProtKB">
        <authorList>
            <consortium name="RefSeq"/>
        </authorList>
    </citation>
    <scope>IDENTIFICATION</scope>
</reference>
<evidence type="ECO:0000256" key="2">
    <source>
        <dbReference type="ARBA" id="ARBA00022737"/>
    </source>
</evidence>
<dbReference type="Proteomes" id="UP000695022">
    <property type="component" value="Unplaced"/>
</dbReference>
<name>A0ABM1ESN3_PRICU</name>
<evidence type="ECO:0000256" key="3">
    <source>
        <dbReference type="ARBA" id="ARBA00022837"/>
    </source>
</evidence>
<feature type="domain" description="EF-hand" evidence="5">
    <location>
        <begin position="64"/>
        <end position="99"/>
    </location>
</feature>
<evidence type="ECO:0000259" key="5">
    <source>
        <dbReference type="PROSITE" id="PS50222"/>
    </source>
</evidence>
<evidence type="ECO:0000313" key="6">
    <source>
        <dbReference type="Proteomes" id="UP000695022"/>
    </source>
</evidence>
<dbReference type="InterPro" id="IPR050230">
    <property type="entry name" value="CALM/Myosin/TropC-like"/>
</dbReference>
<dbReference type="InterPro" id="IPR011992">
    <property type="entry name" value="EF-hand-dom_pair"/>
</dbReference>
<evidence type="ECO:0000313" key="8">
    <source>
        <dbReference type="RefSeq" id="XP_014675206.1"/>
    </source>
</evidence>
<dbReference type="PROSITE" id="PS00018">
    <property type="entry name" value="EF_HAND_1"/>
    <property type="match status" value="1"/>
</dbReference>
<feature type="domain" description="EF-hand" evidence="5">
    <location>
        <begin position="28"/>
        <end position="63"/>
    </location>
</feature>
<keyword evidence="6" id="KW-1185">Reference proteome</keyword>
<dbReference type="RefSeq" id="XP_014675204.1">
    <property type="nucleotide sequence ID" value="XM_014819718.1"/>
</dbReference>
<dbReference type="RefSeq" id="XP_014675206.1">
    <property type="nucleotide sequence ID" value="XM_014819720.1"/>
</dbReference>
<dbReference type="PANTHER" id="PTHR23048:SF48">
    <property type="entry name" value="CENTRIN 3"/>
    <property type="match status" value="1"/>
</dbReference>
<feature type="region of interest" description="Disordered" evidence="4">
    <location>
        <begin position="1"/>
        <end position="23"/>
    </location>
</feature>
<feature type="domain" description="EF-hand" evidence="5">
    <location>
        <begin position="137"/>
        <end position="171"/>
    </location>
</feature>
<dbReference type="CDD" id="cd00051">
    <property type="entry name" value="EFh"/>
    <property type="match status" value="1"/>
</dbReference>